<dbReference type="InterPro" id="IPR027619">
    <property type="entry name" value="C-S_lyase_PatB-like"/>
</dbReference>
<evidence type="ECO:0000256" key="1">
    <source>
        <dbReference type="ARBA" id="ARBA00001933"/>
    </source>
</evidence>
<comment type="caution">
    <text evidence="5">The sequence shown here is derived from an EMBL/GenBank/DDBJ whole genome shotgun (WGS) entry which is preliminary data.</text>
</comment>
<dbReference type="RefSeq" id="WP_216149400.1">
    <property type="nucleotide sequence ID" value="NZ_JAHLDV010000024.1"/>
</dbReference>
<keyword evidence="3" id="KW-0456">Lyase</keyword>
<dbReference type="PANTHER" id="PTHR43525">
    <property type="entry name" value="PROTEIN MALY"/>
    <property type="match status" value="1"/>
</dbReference>
<evidence type="ECO:0000313" key="6">
    <source>
        <dbReference type="Proteomes" id="UP000776252"/>
    </source>
</evidence>
<comment type="cofactor">
    <cofactor evidence="1">
        <name>pyridoxal 5'-phosphate</name>
        <dbReference type="ChEBI" id="CHEBI:597326"/>
    </cofactor>
</comment>
<keyword evidence="5" id="KW-0808">Transferase</keyword>
<dbReference type="InterPro" id="IPR051798">
    <property type="entry name" value="Class-II_PLP-Dep_Aminotrans"/>
</dbReference>
<feature type="domain" description="Aminotransferase class I/classII large" evidence="4">
    <location>
        <begin position="46"/>
        <end position="387"/>
    </location>
</feature>
<protein>
    <submittedName>
        <fullName evidence="5">Pyridoxal phosphate-dependent aminotransferase</fullName>
    </submittedName>
</protein>
<gene>
    <name evidence="5" type="ORF">KPL37_11350</name>
</gene>
<accession>A0ABS6BTV9</accession>
<dbReference type="InterPro" id="IPR004839">
    <property type="entry name" value="Aminotransferase_I/II_large"/>
</dbReference>
<evidence type="ECO:0000259" key="4">
    <source>
        <dbReference type="Pfam" id="PF00155"/>
    </source>
</evidence>
<evidence type="ECO:0000256" key="2">
    <source>
        <dbReference type="ARBA" id="ARBA00022898"/>
    </source>
</evidence>
<dbReference type="EMBL" id="JAHLDV010000024">
    <property type="protein sequence ID" value="MBU3160343.1"/>
    <property type="molecule type" value="Genomic_DNA"/>
</dbReference>
<proteinExistence type="predicted"/>
<dbReference type="Proteomes" id="UP000776252">
    <property type="component" value="Unassembled WGS sequence"/>
</dbReference>
<dbReference type="PANTHER" id="PTHR43525:SF1">
    <property type="entry name" value="PROTEIN MALY"/>
    <property type="match status" value="1"/>
</dbReference>
<dbReference type="NCBIfam" id="TIGR04350">
    <property type="entry name" value="C_S_lyase_PatB"/>
    <property type="match status" value="1"/>
</dbReference>
<name>A0ABS6BTV9_9CLOT</name>
<organism evidence="5 6">
    <name type="scientific">Clostridium frigoris</name>
    <dbReference type="NCBI Taxonomy" id="205327"/>
    <lineage>
        <taxon>Bacteria</taxon>
        <taxon>Bacillati</taxon>
        <taxon>Bacillota</taxon>
        <taxon>Clostridia</taxon>
        <taxon>Eubacteriales</taxon>
        <taxon>Clostridiaceae</taxon>
        <taxon>Clostridium</taxon>
    </lineage>
</organism>
<reference evidence="5 6" key="1">
    <citation type="submission" date="2021-06" db="EMBL/GenBank/DDBJ databases">
        <title>Clostridia strains as spoilage organisms.</title>
        <authorList>
            <person name="Wambui J."/>
            <person name="Stephan R."/>
            <person name="Stevens M.J.A."/>
        </authorList>
    </citation>
    <scope>NUCLEOTIDE SEQUENCE [LARGE SCALE GENOMIC DNA]</scope>
    <source>
        <strain evidence="5 6">DSM 14204</strain>
    </source>
</reference>
<keyword evidence="6" id="KW-1185">Reference proteome</keyword>
<evidence type="ECO:0000256" key="3">
    <source>
        <dbReference type="ARBA" id="ARBA00023239"/>
    </source>
</evidence>
<sequence length="394" mass="45281">MEIRQFCTKYAMDRVGTNSLKWDALDKRYGDKDLIPMWVADMEFKAPDVVVNAMKQRIEHGIFGYSYVPDSYYNSFINWERNRHNYKVDKKWIRFSTGVVVSLYWFVNAFTKFGDSVLIITPVYYPFHDAVKDTGRKLITSELINTSGVYTIDFEDFERNIIENDVKLFIQCSPHNPVGRVWTEEELDKVLSICKKYNVLVVSDEIHQDIIIGENVQIPAAIVSGAKYADNIITVTAPSKTFNLAGLLNCNIIISNKKVMARYDAYSKTVNKTEVNIMGLTAAEAAYNYGKEWLNSLLDVIKHNYNHVKERLGDKAPKIIISPLEGTYLIWMDLRGYIKPNETKAFIQGKCRLAVDYGEWFGENCKGFIRLNMATNPKYVEKAVDNIIKNINCL</sequence>
<dbReference type="Pfam" id="PF00155">
    <property type="entry name" value="Aminotran_1_2"/>
    <property type="match status" value="1"/>
</dbReference>
<dbReference type="CDD" id="cd00609">
    <property type="entry name" value="AAT_like"/>
    <property type="match status" value="1"/>
</dbReference>
<dbReference type="GO" id="GO:0008483">
    <property type="term" value="F:transaminase activity"/>
    <property type="evidence" value="ECO:0007669"/>
    <property type="project" value="UniProtKB-KW"/>
</dbReference>
<keyword evidence="2" id="KW-0663">Pyridoxal phosphate</keyword>
<keyword evidence="5" id="KW-0032">Aminotransferase</keyword>
<evidence type="ECO:0000313" key="5">
    <source>
        <dbReference type="EMBL" id="MBU3160343.1"/>
    </source>
</evidence>